<name>A0ABX5LQ36_9GAMM</name>
<dbReference type="EMBL" id="LAPT01000146">
    <property type="protein sequence ID" value="PXF28774.1"/>
    <property type="molecule type" value="Genomic_DNA"/>
</dbReference>
<proteinExistence type="predicted"/>
<evidence type="ECO:0000313" key="1">
    <source>
        <dbReference type="EMBL" id="PXF28774.1"/>
    </source>
</evidence>
<protein>
    <submittedName>
        <fullName evidence="1">Uncharacterized protein</fullName>
    </submittedName>
</protein>
<reference evidence="1 2" key="1">
    <citation type="submission" date="2015-03" db="EMBL/GenBank/DDBJ databases">
        <authorList>
            <person name="Krishnan R."/>
            <person name="Midha S."/>
            <person name="Patil P.B."/>
            <person name="Rameshkumar N."/>
        </authorList>
    </citation>
    <scope>NUCLEOTIDE SEQUENCE [LARGE SCALE GENOMIC DNA]</scope>
    <source>
        <strain evidence="1 2">L1E11</strain>
    </source>
</reference>
<accession>A0ABX5LQ36</accession>
<keyword evidence="2" id="KW-1185">Reference proteome</keyword>
<evidence type="ECO:0000313" key="2">
    <source>
        <dbReference type="Proteomes" id="UP000248090"/>
    </source>
</evidence>
<organism evidence="1 2">
    <name type="scientific">Pokkaliibacter plantistimulans</name>
    <dbReference type="NCBI Taxonomy" id="1635171"/>
    <lineage>
        <taxon>Bacteria</taxon>
        <taxon>Pseudomonadati</taxon>
        <taxon>Pseudomonadota</taxon>
        <taxon>Gammaproteobacteria</taxon>
        <taxon>Oceanospirillales</taxon>
        <taxon>Balneatrichaceae</taxon>
        <taxon>Pokkaliibacter</taxon>
    </lineage>
</organism>
<dbReference type="InterPro" id="IPR036291">
    <property type="entry name" value="NAD(P)-bd_dom_sf"/>
</dbReference>
<dbReference type="SUPFAM" id="SSF51735">
    <property type="entry name" value="NAD(P)-binding Rossmann-fold domains"/>
    <property type="match status" value="1"/>
</dbReference>
<sequence length="66" mass="6679">MGINSVAPATKQAAQQAVEASGVHYIDTAVMAPGLQVPILLGSSHTAALAAALMTATTWQTAGRYP</sequence>
<comment type="caution">
    <text evidence="1">The sequence shown here is derived from an EMBL/GenBank/DDBJ whole genome shotgun (WGS) entry which is preliminary data.</text>
</comment>
<gene>
    <name evidence="1" type="ORF">WH50_24400</name>
</gene>
<dbReference type="Proteomes" id="UP000248090">
    <property type="component" value="Unassembled WGS sequence"/>
</dbReference>